<comment type="subcellular location">
    <subcellularLocation>
        <location evidence="1">Cell outer membrane</location>
    </subcellularLocation>
</comment>
<evidence type="ECO:0000259" key="7">
    <source>
        <dbReference type="Pfam" id="PF14322"/>
    </source>
</evidence>
<dbReference type="CDD" id="cd08977">
    <property type="entry name" value="SusD"/>
    <property type="match status" value="1"/>
</dbReference>
<feature type="domain" description="SusD-like N-terminal" evidence="7">
    <location>
        <begin position="82"/>
        <end position="240"/>
    </location>
</feature>
<comment type="caution">
    <text evidence="8">The sequence shown here is derived from an EMBL/GenBank/DDBJ whole genome shotgun (WGS) entry which is preliminary data.</text>
</comment>
<dbReference type="Proteomes" id="UP000662314">
    <property type="component" value="Unassembled WGS sequence"/>
</dbReference>
<dbReference type="GO" id="GO:0009279">
    <property type="term" value="C:cell outer membrane"/>
    <property type="evidence" value="ECO:0007669"/>
    <property type="project" value="UniProtKB-SubCell"/>
</dbReference>
<evidence type="ECO:0000256" key="1">
    <source>
        <dbReference type="ARBA" id="ARBA00004442"/>
    </source>
</evidence>
<keyword evidence="9" id="KW-1185">Reference proteome</keyword>
<dbReference type="Pfam" id="PF07980">
    <property type="entry name" value="SusD_RagB"/>
    <property type="match status" value="1"/>
</dbReference>
<keyword evidence="5" id="KW-0998">Cell outer membrane</keyword>
<feature type="domain" description="RagB/SusD" evidence="6">
    <location>
        <begin position="267"/>
        <end position="502"/>
    </location>
</feature>
<dbReference type="InterPro" id="IPR012944">
    <property type="entry name" value="SusD_RagB_dom"/>
</dbReference>
<protein>
    <submittedName>
        <fullName evidence="8">RagB/SusD family nutrient uptake outer membrane protein</fullName>
    </submittedName>
</protein>
<accession>A0A8J7I810</accession>
<gene>
    <name evidence="8" type="ORF">I8752_22010</name>
</gene>
<evidence type="ECO:0000256" key="3">
    <source>
        <dbReference type="ARBA" id="ARBA00022729"/>
    </source>
</evidence>
<dbReference type="PROSITE" id="PS51257">
    <property type="entry name" value="PROKAR_LIPOPROTEIN"/>
    <property type="match status" value="1"/>
</dbReference>
<dbReference type="InterPro" id="IPR011990">
    <property type="entry name" value="TPR-like_helical_dom_sf"/>
</dbReference>
<dbReference type="Gene3D" id="1.25.40.390">
    <property type="match status" value="1"/>
</dbReference>
<keyword evidence="3" id="KW-0732">Signal</keyword>
<dbReference type="AlphaFoldDB" id="A0A8J7I810"/>
<dbReference type="InterPro" id="IPR033985">
    <property type="entry name" value="SusD-like_N"/>
</dbReference>
<dbReference type="SUPFAM" id="SSF48452">
    <property type="entry name" value="TPR-like"/>
    <property type="match status" value="1"/>
</dbReference>
<evidence type="ECO:0000256" key="5">
    <source>
        <dbReference type="ARBA" id="ARBA00023237"/>
    </source>
</evidence>
<dbReference type="EMBL" id="JAECZA010000175">
    <property type="protein sequence ID" value="MBH8575633.1"/>
    <property type="molecule type" value="Genomic_DNA"/>
</dbReference>
<evidence type="ECO:0000256" key="2">
    <source>
        <dbReference type="ARBA" id="ARBA00006275"/>
    </source>
</evidence>
<evidence type="ECO:0000256" key="4">
    <source>
        <dbReference type="ARBA" id="ARBA00023136"/>
    </source>
</evidence>
<keyword evidence="4" id="KW-0472">Membrane</keyword>
<proteinExistence type="inferred from homology"/>
<organism evidence="8 9">
    <name type="scientific">Dendronalium phyllosphericum CENA369</name>
    <dbReference type="NCBI Taxonomy" id="1725256"/>
    <lineage>
        <taxon>Bacteria</taxon>
        <taxon>Bacillati</taxon>
        <taxon>Cyanobacteriota</taxon>
        <taxon>Cyanophyceae</taxon>
        <taxon>Nostocales</taxon>
        <taxon>Nostocaceae</taxon>
        <taxon>Dendronalium</taxon>
        <taxon>Dendronalium phyllosphericum</taxon>
    </lineage>
</organism>
<dbReference type="Pfam" id="PF14322">
    <property type="entry name" value="SusD-like_3"/>
    <property type="match status" value="1"/>
</dbReference>
<reference evidence="8 9" key="1">
    <citation type="journal article" date="2021" name="Int. J. Syst. Evol. Microbiol.">
        <title>Amazonocrinis nigriterrae gen. nov., sp. nov., Atlanticothrix silvestris gen. nov., sp. nov. and Dendronalium phyllosphericum gen. nov., sp. nov., nostocacean cyanobacteria from Brazilian environments.</title>
        <authorList>
            <person name="Alvarenga D.O."/>
            <person name="Andreote A.P.D."/>
            <person name="Branco L.H.Z."/>
            <person name="Delbaje E."/>
            <person name="Cruz R.B."/>
            <person name="Varani A.M."/>
            <person name="Fiore M.F."/>
        </authorList>
    </citation>
    <scope>NUCLEOTIDE SEQUENCE [LARGE SCALE GENOMIC DNA]</scope>
    <source>
        <strain evidence="8 9">CENA369</strain>
    </source>
</reference>
<name>A0A8J7I810_9NOST</name>
<sequence length="502" mass="55670">MKKIVFGALVVSSFMTISGCKKDYLETKPTDKVDNVSIFTTTANASVALNGIYRYMFERTTTTSSNAQGKPGVAGILLGIDHMGEDLHQANATWFTSTGEGNYVAARTDNAASNLYYYRTFFRMIGNANYIIANIDKAEGTQAERNRVKAEALTLRAYSYSYLVQFYGTRYNAAAKPNNQLAVPMPLSPSDSRMPRVSVETVYAQIVKDLDDAIALNVTTVPNKTHINVWVSKGLRARVALTMQDYPNAIKYAKEVVDGNAYPLMSQADYQTGFNNLALSEYMWGSNPTTEQGDTFGSYYAQIAYNANTTYQRGTPKRINSALYNLIGANDVRKKMWEPAPTTANFPLPTTAFVRVPYMSRKFSVKAVGDPSLGDFPWMRSAEMHLILAEAYARSGGQDLAAQNALFALVSRRDLTAVKSTNTGQALIDEIMVNRRVELWGEGFRYLDLKRLNLPLDRTVVPNYTATSVNNVMLIPAGDSRFLFLIPRDEINANPNIGPQNP</sequence>
<evidence type="ECO:0000259" key="6">
    <source>
        <dbReference type="Pfam" id="PF07980"/>
    </source>
</evidence>
<comment type="similarity">
    <text evidence="2">Belongs to the SusD family.</text>
</comment>
<evidence type="ECO:0000313" key="8">
    <source>
        <dbReference type="EMBL" id="MBH8575633.1"/>
    </source>
</evidence>
<evidence type="ECO:0000313" key="9">
    <source>
        <dbReference type="Proteomes" id="UP000662314"/>
    </source>
</evidence>